<comment type="caution">
    <text evidence="1">The sequence shown here is derived from an EMBL/GenBank/DDBJ whole genome shotgun (WGS) entry which is preliminary data.</text>
</comment>
<evidence type="ECO:0000313" key="2">
    <source>
        <dbReference type="Proteomes" id="UP000175989"/>
    </source>
</evidence>
<sequence length="170" mass="18585">MQLLISILIIAVTALVVYRIVKSNPAQKVALPPLPAAPYTPVLPDTPVAHYWSDGGRFLVEVVNESRYQPVLKALAGEHGDAAARAQHTAMLFCDDRNAYEDAAVAVFLQGQMVGYLEAKAAVVFRARLKRDGFVGQLTSCDAQVRGGGLWQTARLSYHVVLDLEPLEKR</sequence>
<dbReference type="EMBL" id="LROM01000090">
    <property type="protein sequence ID" value="OEZ98729.1"/>
    <property type="molecule type" value="Genomic_DNA"/>
</dbReference>
<protein>
    <recommendedName>
        <fullName evidence="3">HIRAN domain-containing protein</fullName>
    </recommendedName>
</protein>
<dbReference type="PATRIC" id="fig|762836.4.peg.2998"/>
<evidence type="ECO:0000313" key="1">
    <source>
        <dbReference type="EMBL" id="OEZ98729.1"/>
    </source>
</evidence>
<proteinExistence type="predicted"/>
<accession>A0A1E7WJE6</accession>
<gene>
    <name evidence="1" type="ORF">DUPY_29090</name>
</gene>
<dbReference type="OrthoDB" id="8702168at2"/>
<name>A0A1E7WJE6_9BURK</name>
<dbReference type="Proteomes" id="UP000175989">
    <property type="component" value="Unassembled WGS sequence"/>
</dbReference>
<dbReference type="AlphaFoldDB" id="A0A1E7WJE6"/>
<organism evidence="1 2">
    <name type="scientific">Duganella phyllosphaerae</name>
    <dbReference type="NCBI Taxonomy" id="762836"/>
    <lineage>
        <taxon>Bacteria</taxon>
        <taxon>Pseudomonadati</taxon>
        <taxon>Pseudomonadota</taxon>
        <taxon>Betaproteobacteria</taxon>
        <taxon>Burkholderiales</taxon>
        <taxon>Oxalobacteraceae</taxon>
        <taxon>Telluria group</taxon>
        <taxon>Duganella</taxon>
    </lineage>
</organism>
<dbReference type="RefSeq" id="WP_070249119.1">
    <property type="nucleotide sequence ID" value="NZ_LROM01000090.1"/>
</dbReference>
<evidence type="ECO:0008006" key="3">
    <source>
        <dbReference type="Google" id="ProtNLM"/>
    </source>
</evidence>
<keyword evidence="2" id="KW-1185">Reference proteome</keyword>
<reference evidence="2" key="1">
    <citation type="journal article" date="2016" name="Front. Microbiol.">
        <title>Molecular Keys to the Janthinobacterium and Duganella spp. Interaction with the Plant Pathogen Fusarium graminearum.</title>
        <authorList>
            <person name="Haack F.S."/>
            <person name="Poehlein A."/>
            <person name="Kroger C."/>
            <person name="Voigt C.A."/>
            <person name="Piepenbring M."/>
            <person name="Bode H.B."/>
            <person name="Daniel R."/>
            <person name="Schafer W."/>
            <person name="Streit W.R."/>
        </authorList>
    </citation>
    <scope>NUCLEOTIDE SEQUENCE [LARGE SCALE GENOMIC DNA]</scope>
    <source>
        <strain evidence="2">T54</strain>
    </source>
</reference>